<dbReference type="PANTHER" id="PTHR34700">
    <property type="entry name" value="POTASSIUM BINDING PROTEIN KBP"/>
    <property type="match status" value="1"/>
</dbReference>
<dbReference type="PANTHER" id="PTHR34700:SF4">
    <property type="entry name" value="PHAGE-LIKE ELEMENT PBSX PROTEIN XKDP"/>
    <property type="match status" value="1"/>
</dbReference>
<dbReference type="InterPro" id="IPR018392">
    <property type="entry name" value="LysM"/>
</dbReference>
<dbReference type="CDD" id="cd00118">
    <property type="entry name" value="LysM"/>
    <property type="match status" value="1"/>
</dbReference>
<dbReference type="InterPro" id="IPR052196">
    <property type="entry name" value="Bact_Kbp"/>
</dbReference>
<keyword evidence="1" id="KW-0732">Signal</keyword>
<reference evidence="3 4" key="1">
    <citation type="submission" date="2016-10" db="EMBL/GenBank/DDBJ databases">
        <authorList>
            <person name="de Groot N.N."/>
        </authorList>
    </citation>
    <scope>NUCLEOTIDE SEQUENCE [LARGE SCALE GENOMIC DNA]</scope>
    <source>
        <strain evidence="3 4">CGMCC 1.8894</strain>
    </source>
</reference>
<feature type="signal peptide" evidence="1">
    <location>
        <begin position="1"/>
        <end position="33"/>
    </location>
</feature>
<dbReference type="PROSITE" id="PS51782">
    <property type="entry name" value="LYSM"/>
    <property type="match status" value="1"/>
</dbReference>
<dbReference type="Gene3D" id="3.10.350.10">
    <property type="entry name" value="LysM domain"/>
    <property type="match status" value="1"/>
</dbReference>
<accession>A0A1H2X1P8</accession>
<dbReference type="AlphaFoldDB" id="A0A1H2X1P8"/>
<gene>
    <name evidence="3" type="ORF">SAMN04488238_10413</name>
</gene>
<feature type="domain" description="LysM" evidence="2">
    <location>
        <begin position="34"/>
        <end position="83"/>
    </location>
</feature>
<evidence type="ECO:0000256" key="1">
    <source>
        <dbReference type="SAM" id="SignalP"/>
    </source>
</evidence>
<feature type="chain" id="PRO_5011707863" evidence="1">
    <location>
        <begin position="34"/>
        <end position="286"/>
    </location>
</feature>
<dbReference type="InterPro" id="IPR036779">
    <property type="entry name" value="LysM_dom_sf"/>
</dbReference>
<dbReference type="SUPFAM" id="SSF54106">
    <property type="entry name" value="LysM domain"/>
    <property type="match status" value="1"/>
</dbReference>
<keyword evidence="4" id="KW-1185">Reference proteome</keyword>
<evidence type="ECO:0000313" key="3">
    <source>
        <dbReference type="EMBL" id="SDW86149.1"/>
    </source>
</evidence>
<evidence type="ECO:0000259" key="2">
    <source>
        <dbReference type="PROSITE" id="PS51782"/>
    </source>
</evidence>
<dbReference type="SMART" id="SM00257">
    <property type="entry name" value="LysM"/>
    <property type="match status" value="1"/>
</dbReference>
<proteinExistence type="predicted"/>
<dbReference type="EMBL" id="FNOM01000004">
    <property type="protein sequence ID" value="SDW86149.1"/>
    <property type="molecule type" value="Genomic_DNA"/>
</dbReference>
<name>A0A1H2X1P8_9RHOB</name>
<dbReference type="OrthoDB" id="8479038at2"/>
<dbReference type="RefSeq" id="WP_092887179.1">
    <property type="nucleotide sequence ID" value="NZ_FNOM01000004.1"/>
</dbReference>
<organism evidence="3 4">
    <name type="scientific">Roseicitreum antarcticum</name>
    <dbReference type="NCBI Taxonomy" id="564137"/>
    <lineage>
        <taxon>Bacteria</taxon>
        <taxon>Pseudomonadati</taxon>
        <taxon>Pseudomonadota</taxon>
        <taxon>Alphaproteobacteria</taxon>
        <taxon>Rhodobacterales</taxon>
        <taxon>Paracoccaceae</taxon>
        <taxon>Roseicitreum</taxon>
    </lineage>
</organism>
<protein>
    <submittedName>
        <fullName evidence="3">LysM domain-containing protein</fullName>
    </submittedName>
</protein>
<dbReference type="Pfam" id="PF01476">
    <property type="entry name" value="LysM"/>
    <property type="match status" value="1"/>
</dbReference>
<dbReference type="STRING" id="564137.SAMN04488238_10413"/>
<evidence type="ECO:0000313" key="4">
    <source>
        <dbReference type="Proteomes" id="UP000198539"/>
    </source>
</evidence>
<dbReference type="Proteomes" id="UP000198539">
    <property type="component" value="Unassembled WGS sequence"/>
</dbReference>
<sequence>MYSEHISNRLLTGMKATAAVVATSVLAVSSAKAQEYVVQPGDSLLQIARSQLGSSARWRDLCELNRDRLDNCDVIYTGMTLRLGTEPAAQPAPETEMPKPEMAEPEMAAEATLQNQLPNNAGAGAMVGALDDGGSLPNQWNLFFSDGSDGSAEVLDVTEDWIDLRITQTGAQGVPILQFVQRGAFLDTTPGQDWTLSTDMALLEDDGSGNWRASLQGSQRRGDESSLGVLTFASDLPLGLEMTRFSGSSTTNAADVALVNPDLRLVSSGPWTATFRIGWPVFAAAQ</sequence>